<dbReference type="PANTHER" id="PTHR30176">
    <property type="entry name" value="FERREDOXIN-TYPE PROTEIN NAPH"/>
    <property type="match status" value="1"/>
</dbReference>
<name>A0ABY7VS59_9BACT</name>
<keyword evidence="1" id="KW-0813">Transport</keyword>
<dbReference type="InterPro" id="IPR014116">
    <property type="entry name" value="Cyt_c_oxidase_cbb3_FixG"/>
</dbReference>
<evidence type="ECO:0000256" key="2">
    <source>
        <dbReference type="ARBA" id="ARBA00022485"/>
    </source>
</evidence>
<dbReference type="Pfam" id="PF11614">
    <property type="entry name" value="FixG_C"/>
    <property type="match status" value="1"/>
</dbReference>
<dbReference type="InterPro" id="IPR032879">
    <property type="entry name" value="FixG_C"/>
</dbReference>
<dbReference type="PROSITE" id="PS51379">
    <property type="entry name" value="4FE4S_FER_2"/>
    <property type="match status" value="1"/>
</dbReference>
<keyword evidence="4" id="KW-0249">Electron transport</keyword>
<feature type="transmembrane region" description="Helical" evidence="7">
    <location>
        <begin position="85"/>
        <end position="105"/>
    </location>
</feature>
<dbReference type="EMBL" id="CP117811">
    <property type="protein sequence ID" value="WDE95727.1"/>
    <property type="molecule type" value="Genomic_DNA"/>
</dbReference>
<evidence type="ECO:0000313" key="10">
    <source>
        <dbReference type="Proteomes" id="UP001214250"/>
    </source>
</evidence>
<sequence length="473" mass="54125">MNNDSDNFRENLSTADKQGKRLWVYPRKPKGKLYNLRSYLSLFQIVIMVAIPFIKINGRPLFMFNIFDREFVIFGSGFVTRDFPIFALMMIALFIAIALVTAVYGRVFCGWACPQTVFLEMVFRKVEYWIEGDGSAQRKAAKTPLRGKRLLKRLVKLIAFYAISLFISNLFLAYVVGSDQLIELIRTGPSSNIKLFWGVIGFSLVFFFHFTWFREQFCIYLCPYARLQSVLLDNHSQAVAYDYKRGEGRASNRIRKEKVDTKFGDCVDCGLCVQVCPTGIDIRNGFPQLECVNCTACIDACDNIMEANNKPKGLIHHSSINKIETGGKFEFTARVKSYSFLLIALTAVIIVMLFDRSPVDTTFVRPHGSTPIIEGEKSRNLFLIKLVNRTNEDLNLEMRIMENAGMTFIPNGMLTLSGKEVKDVNRILESQEKGQGVGKMQRVKIGIYRGEELLEIKETNYLYPRFIKEKKIK</sequence>
<dbReference type="InterPro" id="IPR051684">
    <property type="entry name" value="Electron_Trans/Redox"/>
</dbReference>
<evidence type="ECO:0000256" key="7">
    <source>
        <dbReference type="SAM" id="Phobius"/>
    </source>
</evidence>
<dbReference type="PANTHER" id="PTHR30176:SF3">
    <property type="entry name" value="FERREDOXIN-TYPE PROTEIN NAPH"/>
    <property type="match status" value="1"/>
</dbReference>
<keyword evidence="2" id="KW-0004">4Fe-4S</keyword>
<keyword evidence="7" id="KW-1133">Transmembrane helix</keyword>
<evidence type="ECO:0000256" key="6">
    <source>
        <dbReference type="ARBA" id="ARBA00023014"/>
    </source>
</evidence>
<dbReference type="PROSITE" id="PS00198">
    <property type="entry name" value="4FE4S_FER_1"/>
    <property type="match status" value="1"/>
</dbReference>
<feature type="domain" description="4Fe-4S ferredoxin-type" evidence="8">
    <location>
        <begin position="255"/>
        <end position="285"/>
    </location>
</feature>
<feature type="transmembrane region" description="Helical" evidence="7">
    <location>
        <begin position="36"/>
        <end position="54"/>
    </location>
</feature>
<evidence type="ECO:0000256" key="1">
    <source>
        <dbReference type="ARBA" id="ARBA00022448"/>
    </source>
</evidence>
<feature type="transmembrane region" description="Helical" evidence="7">
    <location>
        <begin position="195"/>
        <end position="213"/>
    </location>
</feature>
<dbReference type="InterPro" id="IPR017900">
    <property type="entry name" value="4Fe4S_Fe_S_CS"/>
</dbReference>
<keyword evidence="6" id="KW-0411">Iron-sulfur</keyword>
<gene>
    <name evidence="9" type="primary">ccoG</name>
    <name evidence="9" type="ORF">PQO03_08360</name>
</gene>
<organism evidence="9 10">
    <name type="scientific">Lentisphaera profundi</name>
    <dbReference type="NCBI Taxonomy" id="1658616"/>
    <lineage>
        <taxon>Bacteria</taxon>
        <taxon>Pseudomonadati</taxon>
        <taxon>Lentisphaerota</taxon>
        <taxon>Lentisphaeria</taxon>
        <taxon>Lentisphaerales</taxon>
        <taxon>Lentisphaeraceae</taxon>
        <taxon>Lentisphaera</taxon>
    </lineage>
</organism>
<keyword evidence="5" id="KW-0408">Iron</keyword>
<dbReference type="Proteomes" id="UP001214250">
    <property type="component" value="Chromosome 1"/>
</dbReference>
<feature type="transmembrane region" description="Helical" evidence="7">
    <location>
        <begin position="154"/>
        <end position="175"/>
    </location>
</feature>
<evidence type="ECO:0000259" key="8">
    <source>
        <dbReference type="PROSITE" id="PS51379"/>
    </source>
</evidence>
<dbReference type="NCBIfam" id="TIGR02745">
    <property type="entry name" value="ccoG_rdxA_fixG"/>
    <property type="match status" value="1"/>
</dbReference>
<keyword evidence="10" id="KW-1185">Reference proteome</keyword>
<dbReference type="InterPro" id="IPR017896">
    <property type="entry name" value="4Fe4S_Fe-S-bd"/>
</dbReference>
<dbReference type="Pfam" id="PF12801">
    <property type="entry name" value="Fer4_5"/>
    <property type="match status" value="1"/>
</dbReference>
<keyword evidence="7" id="KW-0812">Transmembrane</keyword>
<evidence type="ECO:0000256" key="5">
    <source>
        <dbReference type="ARBA" id="ARBA00023004"/>
    </source>
</evidence>
<proteinExistence type="predicted"/>
<feature type="transmembrane region" description="Helical" evidence="7">
    <location>
        <begin position="338"/>
        <end position="354"/>
    </location>
</feature>
<dbReference type="Pfam" id="PF13746">
    <property type="entry name" value="Fer4_18"/>
    <property type="match status" value="1"/>
</dbReference>
<accession>A0ABY7VS59</accession>
<evidence type="ECO:0000313" key="9">
    <source>
        <dbReference type="EMBL" id="WDE95727.1"/>
    </source>
</evidence>
<reference evidence="9 10" key="1">
    <citation type="submission" date="2023-02" db="EMBL/GenBank/DDBJ databases">
        <title>Genome sequence of Lentisphaera profundi SAORIC-696.</title>
        <authorList>
            <person name="Kim e."/>
            <person name="Cho J.-C."/>
            <person name="Choi A."/>
            <person name="Kang I."/>
        </authorList>
    </citation>
    <scope>NUCLEOTIDE SEQUENCE [LARGE SCALE GENOMIC DNA]</scope>
    <source>
        <strain evidence="9 10">SAORIC-696</strain>
    </source>
</reference>
<keyword evidence="7" id="KW-0472">Membrane</keyword>
<protein>
    <submittedName>
        <fullName evidence="9">Cytochrome c oxidase accessory protein CcoG</fullName>
    </submittedName>
</protein>
<evidence type="ECO:0000256" key="4">
    <source>
        <dbReference type="ARBA" id="ARBA00022982"/>
    </source>
</evidence>
<dbReference type="SUPFAM" id="SSF54862">
    <property type="entry name" value="4Fe-4S ferredoxins"/>
    <property type="match status" value="1"/>
</dbReference>
<evidence type="ECO:0000256" key="3">
    <source>
        <dbReference type="ARBA" id="ARBA00022723"/>
    </source>
</evidence>
<keyword evidence="3" id="KW-0479">Metal-binding</keyword>
<dbReference type="RefSeq" id="WP_274149455.1">
    <property type="nucleotide sequence ID" value="NZ_CP117811.1"/>
</dbReference>
<dbReference type="Gene3D" id="3.30.70.20">
    <property type="match status" value="1"/>
</dbReference>